<evidence type="ECO:0008006" key="4">
    <source>
        <dbReference type="Google" id="ProtNLM"/>
    </source>
</evidence>
<accession>A0A640SFV6</accession>
<reference evidence="2 3" key="1">
    <citation type="submission" date="2019-12" db="EMBL/GenBank/DDBJ databases">
        <title>Whole genome shotgun sequence of Streptomyces caniferus NBRC 15389.</title>
        <authorList>
            <person name="Ichikawa N."/>
            <person name="Kimura A."/>
            <person name="Kitahashi Y."/>
            <person name="Komaki H."/>
            <person name="Tamura T."/>
        </authorList>
    </citation>
    <scope>NUCLEOTIDE SEQUENCE [LARGE SCALE GENOMIC DNA]</scope>
    <source>
        <strain evidence="2 3">NBRC 15389</strain>
    </source>
</reference>
<dbReference type="PROSITE" id="PS51318">
    <property type="entry name" value="TAT"/>
    <property type="match status" value="1"/>
</dbReference>
<evidence type="ECO:0000313" key="3">
    <source>
        <dbReference type="Proteomes" id="UP000435837"/>
    </source>
</evidence>
<keyword evidence="1" id="KW-0732">Signal</keyword>
<gene>
    <name evidence="2" type="ORF">Scani_62660</name>
</gene>
<feature type="chain" id="PRO_5024997150" description="Lipoprotein" evidence="1">
    <location>
        <begin position="37"/>
        <end position="161"/>
    </location>
</feature>
<dbReference type="InterPro" id="IPR006311">
    <property type="entry name" value="TAT_signal"/>
</dbReference>
<evidence type="ECO:0000256" key="1">
    <source>
        <dbReference type="SAM" id="SignalP"/>
    </source>
</evidence>
<sequence length="161" mass="16620">MLRTTSRRTAAAAAAAAGAAALGLTLTLAASGPASAAAHPQSAPAAAGVRSDPNGRHTAAEIHRFLTSFYGQHGPDAGAREHQVSDHLKDRAAHTEGYDLLLCAQNTPRRITVGKVTTAQSAGVGWATVTTFWDGGTRGSFTAYVGLESRPIVLQDVDCGW</sequence>
<evidence type="ECO:0000313" key="2">
    <source>
        <dbReference type="EMBL" id="GFE09998.1"/>
    </source>
</evidence>
<proteinExistence type="predicted"/>
<organism evidence="2 3">
    <name type="scientific">Streptomyces caniferus</name>
    <dbReference type="NCBI Taxonomy" id="285557"/>
    <lineage>
        <taxon>Bacteria</taxon>
        <taxon>Bacillati</taxon>
        <taxon>Actinomycetota</taxon>
        <taxon>Actinomycetes</taxon>
        <taxon>Kitasatosporales</taxon>
        <taxon>Streptomycetaceae</taxon>
        <taxon>Streptomyces</taxon>
    </lineage>
</organism>
<dbReference type="Proteomes" id="UP000435837">
    <property type="component" value="Unassembled WGS sequence"/>
</dbReference>
<feature type="signal peptide" evidence="1">
    <location>
        <begin position="1"/>
        <end position="36"/>
    </location>
</feature>
<protein>
    <recommendedName>
        <fullName evidence="4">Lipoprotein</fullName>
    </recommendedName>
</protein>
<dbReference type="AlphaFoldDB" id="A0A640SFV6"/>
<dbReference type="OrthoDB" id="4312737at2"/>
<dbReference type="EMBL" id="BLIN01000005">
    <property type="protein sequence ID" value="GFE09998.1"/>
    <property type="molecule type" value="Genomic_DNA"/>
</dbReference>
<comment type="caution">
    <text evidence="2">The sequence shown here is derived from an EMBL/GenBank/DDBJ whole genome shotgun (WGS) entry which is preliminary data.</text>
</comment>
<name>A0A640SFV6_9ACTN</name>
<dbReference type="RefSeq" id="WP_159480936.1">
    <property type="nucleotide sequence ID" value="NZ_BAAATH010000010.1"/>
</dbReference>